<accession>A0ACA9KX58</accession>
<comment type="caution">
    <text evidence="1">The sequence shown here is derived from an EMBL/GenBank/DDBJ whole genome shotgun (WGS) entry which is preliminary data.</text>
</comment>
<reference evidence="1" key="1">
    <citation type="submission" date="2021-06" db="EMBL/GenBank/DDBJ databases">
        <authorList>
            <person name="Kallberg Y."/>
            <person name="Tangrot J."/>
            <person name="Rosling A."/>
        </authorList>
    </citation>
    <scope>NUCLEOTIDE SEQUENCE</scope>
    <source>
        <strain evidence="1">MA461A</strain>
    </source>
</reference>
<evidence type="ECO:0000313" key="2">
    <source>
        <dbReference type="Proteomes" id="UP000789920"/>
    </source>
</evidence>
<protein>
    <submittedName>
        <fullName evidence="1">20472_t:CDS:1</fullName>
    </submittedName>
</protein>
<proteinExistence type="predicted"/>
<organism evidence="1 2">
    <name type="scientific">Racocetra persica</name>
    <dbReference type="NCBI Taxonomy" id="160502"/>
    <lineage>
        <taxon>Eukaryota</taxon>
        <taxon>Fungi</taxon>
        <taxon>Fungi incertae sedis</taxon>
        <taxon>Mucoromycota</taxon>
        <taxon>Glomeromycotina</taxon>
        <taxon>Glomeromycetes</taxon>
        <taxon>Diversisporales</taxon>
        <taxon>Gigasporaceae</taxon>
        <taxon>Racocetra</taxon>
    </lineage>
</organism>
<feature type="non-terminal residue" evidence="1">
    <location>
        <position position="1"/>
    </location>
</feature>
<keyword evidence="2" id="KW-1185">Reference proteome</keyword>
<dbReference type="EMBL" id="CAJVQC010001469">
    <property type="protein sequence ID" value="CAG8494966.1"/>
    <property type="molecule type" value="Genomic_DNA"/>
</dbReference>
<gene>
    <name evidence="1" type="ORF">RPERSI_LOCUS1560</name>
</gene>
<evidence type="ECO:0000313" key="1">
    <source>
        <dbReference type="EMBL" id="CAG8494966.1"/>
    </source>
</evidence>
<dbReference type="Proteomes" id="UP000789920">
    <property type="component" value="Unassembled WGS sequence"/>
</dbReference>
<sequence>KLSPLAETLIITFSILAGLAGFAVGTWLVLIARRKHQERFIELKDEPEVQMSNVDDSTKTSV</sequence>
<name>A0ACA9KX58_9GLOM</name>